<comment type="caution">
    <text evidence="1">The sequence shown here is derived from an EMBL/GenBank/DDBJ whole genome shotgun (WGS) entry which is preliminary data.</text>
</comment>
<sequence length="104" mass="11502">MRRGALTPSTLAVSMARTVERERVEYNRVPVNLRREPVRGREPDGQVRTKAMPPLGQAVSVGVAVDHRALAVDYRASGSRLTRVMTWVEAPASPYTRSVESSQV</sequence>
<evidence type="ECO:0000313" key="1">
    <source>
        <dbReference type="EMBL" id="GAA5191216.1"/>
    </source>
</evidence>
<keyword evidence="2" id="KW-1185">Reference proteome</keyword>
<organism evidence="1 2">
    <name type="scientific">Rugosimonospora acidiphila</name>
    <dbReference type="NCBI Taxonomy" id="556531"/>
    <lineage>
        <taxon>Bacteria</taxon>
        <taxon>Bacillati</taxon>
        <taxon>Actinomycetota</taxon>
        <taxon>Actinomycetes</taxon>
        <taxon>Micromonosporales</taxon>
        <taxon>Micromonosporaceae</taxon>
        <taxon>Rugosimonospora</taxon>
    </lineage>
</organism>
<accession>A0ABP9S5A2</accession>
<gene>
    <name evidence="1" type="ORF">GCM10023322_48100</name>
</gene>
<evidence type="ECO:0000313" key="2">
    <source>
        <dbReference type="Proteomes" id="UP001501570"/>
    </source>
</evidence>
<name>A0ABP9S5A2_9ACTN</name>
<protein>
    <submittedName>
        <fullName evidence="1">Uncharacterized protein</fullName>
    </submittedName>
</protein>
<dbReference type="Proteomes" id="UP001501570">
    <property type="component" value="Unassembled WGS sequence"/>
</dbReference>
<reference evidence="2" key="1">
    <citation type="journal article" date="2019" name="Int. J. Syst. Evol. Microbiol.">
        <title>The Global Catalogue of Microorganisms (GCM) 10K type strain sequencing project: providing services to taxonomists for standard genome sequencing and annotation.</title>
        <authorList>
            <consortium name="The Broad Institute Genomics Platform"/>
            <consortium name="The Broad Institute Genome Sequencing Center for Infectious Disease"/>
            <person name="Wu L."/>
            <person name="Ma J."/>
        </authorList>
    </citation>
    <scope>NUCLEOTIDE SEQUENCE [LARGE SCALE GENOMIC DNA]</scope>
    <source>
        <strain evidence="2">JCM 18304</strain>
    </source>
</reference>
<proteinExistence type="predicted"/>
<dbReference type="EMBL" id="BAABJQ010000015">
    <property type="protein sequence ID" value="GAA5191216.1"/>
    <property type="molecule type" value="Genomic_DNA"/>
</dbReference>